<keyword evidence="3" id="KW-0677">Repeat</keyword>
<feature type="region of interest" description="Disordered" evidence="15">
    <location>
        <begin position="1055"/>
        <end position="1114"/>
    </location>
</feature>
<feature type="region of interest" description="Disordered" evidence="15">
    <location>
        <begin position="335"/>
        <end position="367"/>
    </location>
</feature>
<dbReference type="PROSITE" id="PS50280">
    <property type="entry name" value="SET"/>
    <property type="match status" value="1"/>
</dbReference>
<feature type="region of interest" description="Disordered" evidence="15">
    <location>
        <begin position="403"/>
        <end position="450"/>
    </location>
</feature>
<evidence type="ECO:0000256" key="12">
    <source>
        <dbReference type="ARBA" id="ARBA00029959"/>
    </source>
</evidence>
<feature type="domain" description="C2H2-type" evidence="17">
    <location>
        <begin position="599"/>
        <end position="626"/>
    </location>
</feature>
<keyword evidence="16" id="KW-0732">Signal</keyword>
<feature type="domain" description="C2H2-type" evidence="17">
    <location>
        <begin position="789"/>
        <end position="812"/>
    </location>
</feature>
<dbReference type="PANTHER" id="PTHR16515:SF2">
    <property type="entry name" value="PR DOMAIN ZINC FINGER PROTEIN 4"/>
    <property type="match status" value="1"/>
</dbReference>
<dbReference type="InterPro" id="IPR046341">
    <property type="entry name" value="SET_dom_sf"/>
</dbReference>
<dbReference type="Pfam" id="PF21549">
    <property type="entry name" value="PRDM2_PR"/>
    <property type="match status" value="1"/>
</dbReference>
<feature type="compositionally biased region" description="Low complexity" evidence="15">
    <location>
        <begin position="957"/>
        <end position="997"/>
    </location>
</feature>
<evidence type="ECO:0000256" key="13">
    <source>
        <dbReference type="ARBA" id="ARBA00093328"/>
    </source>
</evidence>
<evidence type="ECO:0000256" key="4">
    <source>
        <dbReference type="ARBA" id="ARBA00022771"/>
    </source>
</evidence>
<keyword evidence="4 14" id="KW-0863">Zinc-finger</keyword>
<dbReference type="Gene3D" id="2.170.270.10">
    <property type="entry name" value="SET domain"/>
    <property type="match status" value="1"/>
</dbReference>
<evidence type="ECO:0000256" key="15">
    <source>
        <dbReference type="SAM" id="MobiDB-lite"/>
    </source>
</evidence>
<dbReference type="InterPro" id="IPR001214">
    <property type="entry name" value="SET_dom"/>
</dbReference>
<proteinExistence type="predicted"/>
<sequence>ESCYILACFLLQVHFVPDAGTVAQIVYTDDQVRPPQQVVYTADGASYTSVDGPEHTLVYIHPVEAAQTLFTDPGQVAYVQQDAATAQQASLPVHNQVLPSIESVDGSDPLATLQTPIGRLEAKEEEEEEEEEEDTEEDEEEDGEDTDLDDWEPDPPRPFDPHDLWCEECNNAHSSVCPKHGPLHPIPNRPVLTRARASLPLVLYIDRFLGGVFSKRRIPKRTQFGPVEGPLVRGSELKDCYIHLKVSLDKGDRKDRDLHEDLWFELSDETLCNWMMFVRPAQNHLEQNLVAYQYGHHVYYTTIKNVEPKQELKVWYAASYAEFVNQKIHDISEEERKGDWTTRGRGRGRGKRRFGPGRRPGRPPKFIRLEITSENGEKSDDGTQDLLHFPTKEQFDEAEPATLNGLDQPEQTSIPIPQLPQETQSSLEREPETHTLHLQPQPEESVGPTQCTLTADDMRRAKRIRLELQNAALQHLFIRKSFRPFKCLQCGKAFREKDKLDQHLRFHGREGNCPLTCDLCNKGFISSASLESHMKLHSDQKTYSCIFCSESFDRLDLLKDHVAIHINDGYFTCPTCKKRFPDFIQVKKHVRSFHSEKIYQCTECDKAFCRPDKLRLHMLRHSDRKDFLCSTCGKQFKRKDKLREHMQRMHNPEREAKKADRISRSKTFKPRITSTDYDSFTFKCRLCMMGFRRRGMLVNHLSKRHPDMKIEEVPELTLPIIKPNRDYFCQYCDKVYKSASKRKAHILKNHPGAELPPSIRKLRPAGPGEPDPMLSTHTQLTGTIATPPVCCPHCSKQYSSKTKMVQHIRKKHPEYAQLPNTIHTPLTTAVISATPAVLTTDSATGETVVTTDLLTQAMTELSQTLTTDYRTPQGDYQRIQYIPVSQSASGLQQPQHIQLQVVQVAPATSPHQSQQSTVDVGQLHDPQTYTQHAIQVQHIQVTEPPTSAPAPSQVAGQPLSPSAQQAQQELSPSRIPGSSSTQGQALQQQQQQQSSSVQHTYLPNAWNSFRGYSSEIQMMTLPPGQFVITDSGVATPVASGQVKAVTPGHYVLSESQPELEEKQTSALSGGVQVQPSAHSDSLDSQSTSQQQTTQYIITTTTNGNGSSEVHITKP</sequence>
<feature type="domain" description="C2H2-type" evidence="17">
    <location>
        <begin position="682"/>
        <end position="710"/>
    </location>
</feature>
<feature type="domain" description="C2H2-type" evidence="17">
    <location>
        <begin position="485"/>
        <end position="512"/>
    </location>
</feature>
<feature type="signal peptide" evidence="16">
    <location>
        <begin position="1"/>
        <end position="23"/>
    </location>
</feature>
<feature type="non-terminal residue" evidence="20">
    <location>
        <position position="1"/>
    </location>
</feature>
<evidence type="ECO:0000256" key="9">
    <source>
        <dbReference type="ARBA" id="ARBA00023163"/>
    </source>
</evidence>
<comment type="subcellular location">
    <subcellularLocation>
        <location evidence="1">Nucleus</location>
    </subcellularLocation>
</comment>
<organism evidence="19 20">
    <name type="scientific">Galeopterus variegatus</name>
    <name type="common">Malayan flying lemur</name>
    <name type="synonym">Cynocephalus variegatus</name>
    <dbReference type="NCBI Taxonomy" id="482537"/>
    <lineage>
        <taxon>Eukaryota</taxon>
        <taxon>Metazoa</taxon>
        <taxon>Chordata</taxon>
        <taxon>Craniata</taxon>
        <taxon>Vertebrata</taxon>
        <taxon>Euteleostomi</taxon>
        <taxon>Mammalia</taxon>
        <taxon>Eutheria</taxon>
        <taxon>Euarchontoglires</taxon>
        <taxon>Dermoptera</taxon>
        <taxon>Cynocephalidae</taxon>
        <taxon>Galeopterus</taxon>
    </lineage>
</organism>
<dbReference type="Gene3D" id="3.30.160.60">
    <property type="entry name" value="Classic Zinc Finger"/>
    <property type="match status" value="6"/>
</dbReference>
<keyword evidence="6" id="KW-0805">Transcription regulation</keyword>
<comment type="function">
    <text evidence="13">Transcriptional activator, essential for early embryonic development and survival of embryonic stem cells (ESCs). Supports cell growth and survival during early development by transcriptionally activating the expression of the translation initiation factor EIF3B, to sustain global translation. Activates the transcription of FLNC.</text>
</comment>
<dbReference type="GeneID" id="103602334"/>
<dbReference type="InterPro" id="IPR013087">
    <property type="entry name" value="Znf_C2H2_type"/>
</dbReference>
<evidence type="ECO:0000256" key="8">
    <source>
        <dbReference type="ARBA" id="ARBA00023159"/>
    </source>
</evidence>
<dbReference type="InterPro" id="IPR044403">
    <property type="entry name" value="PRDM10_PR/SET"/>
</dbReference>
<evidence type="ECO:0000313" key="20">
    <source>
        <dbReference type="RefSeq" id="XP_008584969.1"/>
    </source>
</evidence>
<feature type="region of interest" description="Disordered" evidence="15">
    <location>
        <begin position="943"/>
        <end position="997"/>
    </location>
</feature>
<keyword evidence="9" id="KW-0804">Transcription</keyword>
<dbReference type="SUPFAM" id="SSF82199">
    <property type="entry name" value="SET domain"/>
    <property type="match status" value="1"/>
</dbReference>
<feature type="domain" description="C2H2-type" evidence="17">
    <location>
        <begin position="727"/>
        <end position="755"/>
    </location>
</feature>
<evidence type="ECO:0000256" key="7">
    <source>
        <dbReference type="ARBA" id="ARBA00023125"/>
    </source>
</evidence>
<keyword evidence="2" id="KW-0479">Metal-binding</keyword>
<feature type="compositionally biased region" description="Polar residues" evidence="15">
    <location>
        <begin position="1064"/>
        <end position="1083"/>
    </location>
</feature>
<feature type="domain" description="C2H2-type" evidence="17">
    <location>
        <begin position="627"/>
        <end position="655"/>
    </location>
</feature>
<dbReference type="SMART" id="SM00355">
    <property type="entry name" value="ZnF_C2H2"/>
    <property type="match status" value="9"/>
</dbReference>
<dbReference type="PROSITE" id="PS50157">
    <property type="entry name" value="ZINC_FINGER_C2H2_2"/>
    <property type="match status" value="9"/>
</dbReference>
<feature type="domain" description="C2H2-type" evidence="17">
    <location>
        <begin position="571"/>
        <end position="595"/>
    </location>
</feature>
<dbReference type="PANTHER" id="PTHR16515">
    <property type="entry name" value="PR DOMAIN ZINC FINGER PROTEIN"/>
    <property type="match status" value="1"/>
</dbReference>
<dbReference type="InterPro" id="IPR036236">
    <property type="entry name" value="Znf_C2H2_sf"/>
</dbReference>
<evidence type="ECO:0000256" key="14">
    <source>
        <dbReference type="PROSITE-ProRule" id="PRU00042"/>
    </source>
</evidence>
<reference evidence="20" key="1">
    <citation type="submission" date="2025-08" db="UniProtKB">
        <authorList>
            <consortium name="RefSeq"/>
        </authorList>
    </citation>
    <scope>IDENTIFICATION</scope>
</reference>
<keyword evidence="8" id="KW-0010">Activator</keyword>
<name>A0ABM0RWH8_GALVR</name>
<dbReference type="SUPFAM" id="SSF57667">
    <property type="entry name" value="beta-beta-alpha zinc fingers"/>
    <property type="match status" value="3"/>
</dbReference>
<dbReference type="InterPro" id="IPR050331">
    <property type="entry name" value="Zinc_finger"/>
</dbReference>
<feature type="compositionally biased region" description="Low complexity" evidence="15">
    <location>
        <begin position="1084"/>
        <end position="1107"/>
    </location>
</feature>
<keyword evidence="10" id="KW-0539">Nucleus</keyword>
<evidence type="ECO:0000256" key="16">
    <source>
        <dbReference type="SAM" id="SignalP"/>
    </source>
</evidence>
<evidence type="ECO:0000313" key="19">
    <source>
        <dbReference type="Proteomes" id="UP000694923"/>
    </source>
</evidence>
<feature type="compositionally biased region" description="Acidic residues" evidence="15">
    <location>
        <begin position="123"/>
        <end position="153"/>
    </location>
</feature>
<evidence type="ECO:0000256" key="2">
    <source>
        <dbReference type="ARBA" id="ARBA00022723"/>
    </source>
</evidence>
<gene>
    <name evidence="20" type="primary">PRDM10</name>
</gene>
<evidence type="ECO:0000256" key="11">
    <source>
        <dbReference type="ARBA" id="ARBA00024120"/>
    </source>
</evidence>
<feature type="region of interest" description="Disordered" evidence="15">
    <location>
        <begin position="101"/>
        <end position="159"/>
    </location>
</feature>
<protein>
    <recommendedName>
        <fullName evidence="11">PR domain zinc finger protein 10</fullName>
    </recommendedName>
    <alternativeName>
        <fullName evidence="12">PR domain-containing protein 10</fullName>
    </alternativeName>
</protein>
<dbReference type="Pfam" id="PF00096">
    <property type="entry name" value="zf-C2H2"/>
    <property type="match status" value="5"/>
</dbReference>
<feature type="domain" description="C2H2-type" evidence="17">
    <location>
        <begin position="543"/>
        <end position="570"/>
    </location>
</feature>
<feature type="compositionally biased region" description="Basic residues" evidence="15">
    <location>
        <begin position="344"/>
        <end position="362"/>
    </location>
</feature>
<evidence type="ECO:0000259" key="17">
    <source>
        <dbReference type="PROSITE" id="PS50157"/>
    </source>
</evidence>
<dbReference type="PROSITE" id="PS00028">
    <property type="entry name" value="ZINC_FINGER_C2H2_1"/>
    <property type="match status" value="9"/>
</dbReference>
<feature type="compositionally biased region" description="Polar residues" evidence="15">
    <location>
        <begin position="409"/>
        <end position="426"/>
    </location>
</feature>
<evidence type="ECO:0000256" key="10">
    <source>
        <dbReference type="ARBA" id="ARBA00023242"/>
    </source>
</evidence>
<dbReference type="Proteomes" id="UP000694923">
    <property type="component" value="Unplaced"/>
</dbReference>
<feature type="domain" description="C2H2-type" evidence="17">
    <location>
        <begin position="515"/>
        <end position="542"/>
    </location>
</feature>
<evidence type="ECO:0000259" key="18">
    <source>
        <dbReference type="PROSITE" id="PS50280"/>
    </source>
</evidence>
<feature type="domain" description="SET" evidence="18">
    <location>
        <begin position="199"/>
        <end position="317"/>
    </location>
</feature>
<dbReference type="CDD" id="cd19194">
    <property type="entry name" value="PR-SET_PRDM10"/>
    <property type="match status" value="1"/>
</dbReference>
<evidence type="ECO:0000256" key="5">
    <source>
        <dbReference type="ARBA" id="ARBA00022833"/>
    </source>
</evidence>
<evidence type="ECO:0000256" key="1">
    <source>
        <dbReference type="ARBA" id="ARBA00004123"/>
    </source>
</evidence>
<accession>A0ABM0RWH8</accession>
<feature type="chain" id="PRO_5046607862" description="PR domain zinc finger protein 10" evidence="16">
    <location>
        <begin position="24"/>
        <end position="1114"/>
    </location>
</feature>
<evidence type="ECO:0000256" key="3">
    <source>
        <dbReference type="ARBA" id="ARBA00022737"/>
    </source>
</evidence>
<evidence type="ECO:0000256" key="6">
    <source>
        <dbReference type="ARBA" id="ARBA00023015"/>
    </source>
</evidence>
<keyword evidence="5" id="KW-0862">Zinc</keyword>
<keyword evidence="19" id="KW-1185">Reference proteome</keyword>
<dbReference type="RefSeq" id="XP_008584969.1">
    <property type="nucleotide sequence ID" value="XM_008586747.1"/>
</dbReference>
<keyword evidence="7" id="KW-0238">DNA-binding</keyword>